<dbReference type="SMART" id="SM00450">
    <property type="entry name" value="RHOD"/>
    <property type="match status" value="1"/>
</dbReference>
<dbReference type="Gene3D" id="3.40.250.10">
    <property type="entry name" value="Rhodanese-like domain"/>
    <property type="match status" value="1"/>
</dbReference>
<dbReference type="InterPro" id="IPR050229">
    <property type="entry name" value="GlpE_sulfurtransferase"/>
</dbReference>
<dbReference type="SUPFAM" id="SSF52821">
    <property type="entry name" value="Rhodanese/Cell cycle control phosphatase"/>
    <property type="match status" value="1"/>
</dbReference>
<name>A0A926P0R4_9HYPH</name>
<dbReference type="PANTHER" id="PTHR43031:SF1">
    <property type="entry name" value="PYRIDINE NUCLEOTIDE-DISULPHIDE OXIDOREDUCTASE"/>
    <property type="match status" value="1"/>
</dbReference>
<protein>
    <submittedName>
        <fullName evidence="2">Rhodanese-like domain-containing protein</fullName>
    </submittedName>
</protein>
<dbReference type="AlphaFoldDB" id="A0A926P0R4"/>
<dbReference type="Pfam" id="PF00581">
    <property type="entry name" value="Rhodanese"/>
    <property type="match status" value="1"/>
</dbReference>
<dbReference type="InterPro" id="IPR001763">
    <property type="entry name" value="Rhodanese-like_dom"/>
</dbReference>
<organism evidence="2 3">
    <name type="scientific">Roseibium aggregatum</name>
    <dbReference type="NCBI Taxonomy" id="187304"/>
    <lineage>
        <taxon>Bacteria</taxon>
        <taxon>Pseudomonadati</taxon>
        <taxon>Pseudomonadota</taxon>
        <taxon>Alphaproteobacteria</taxon>
        <taxon>Hyphomicrobiales</taxon>
        <taxon>Stappiaceae</taxon>
        <taxon>Roseibium</taxon>
    </lineage>
</organism>
<comment type="caution">
    <text evidence="2">The sequence shown here is derived from an EMBL/GenBank/DDBJ whole genome shotgun (WGS) entry which is preliminary data.</text>
</comment>
<evidence type="ECO:0000313" key="2">
    <source>
        <dbReference type="EMBL" id="MBD1547695.1"/>
    </source>
</evidence>
<dbReference type="PROSITE" id="PS50206">
    <property type="entry name" value="RHODANESE_3"/>
    <property type="match status" value="1"/>
</dbReference>
<accession>A0A926P0R4</accession>
<dbReference type="PANTHER" id="PTHR43031">
    <property type="entry name" value="FAD-DEPENDENT OXIDOREDUCTASE"/>
    <property type="match status" value="1"/>
</dbReference>
<dbReference type="InterPro" id="IPR036873">
    <property type="entry name" value="Rhodanese-like_dom_sf"/>
</dbReference>
<dbReference type="EMBL" id="JABFCZ010000017">
    <property type="protein sequence ID" value="MBD1547695.1"/>
    <property type="molecule type" value="Genomic_DNA"/>
</dbReference>
<evidence type="ECO:0000259" key="1">
    <source>
        <dbReference type="PROSITE" id="PS50206"/>
    </source>
</evidence>
<evidence type="ECO:0000313" key="3">
    <source>
        <dbReference type="Proteomes" id="UP000598467"/>
    </source>
</evidence>
<gene>
    <name evidence="2" type="ORF">HK439_15610</name>
</gene>
<reference evidence="2" key="1">
    <citation type="submission" date="2020-05" db="EMBL/GenBank/DDBJ databases">
        <title>Identification of trans-AT polyketide cluster in two marine bacteria, producers of a novel glutaramide-containing polyketide sesbanimide D and analogs.</title>
        <authorList>
            <person name="Kacar D."/>
            <person name="Rodriguez P."/>
            <person name="Canedo L."/>
            <person name="Gonzalez E."/>
            <person name="Galan B."/>
            <person name="De La Calle F."/>
            <person name="Garcia J.L."/>
        </authorList>
    </citation>
    <scope>NUCLEOTIDE SEQUENCE</scope>
    <source>
        <strain evidence="2">PHM038</strain>
    </source>
</reference>
<dbReference type="CDD" id="cd00158">
    <property type="entry name" value="RHOD"/>
    <property type="match status" value="1"/>
</dbReference>
<dbReference type="Proteomes" id="UP000598467">
    <property type="component" value="Unassembled WGS sequence"/>
</dbReference>
<proteinExistence type="predicted"/>
<feature type="domain" description="Rhodanese" evidence="1">
    <location>
        <begin position="25"/>
        <end position="114"/>
    </location>
</feature>
<sequence length="126" mass="13468">MAETEIINGGTLQTLSVAEVKEMYDRNAIVLIDVRTPSEYDFEHVGGALLAPMSAFDPARLPGSPEDRPIVLYCGSGMRSRRMAEKCLAAGFSKIAHMAGGFNAWKQGGNGYLGTDPSTGAHVPRP</sequence>
<dbReference type="RefSeq" id="WP_190292456.1">
    <property type="nucleotide sequence ID" value="NZ_JABFCZ010000017.1"/>
</dbReference>